<proteinExistence type="predicted"/>
<gene>
    <name evidence="2" type="ORF">PAXRUDRAFT_22089</name>
</gene>
<dbReference type="Proteomes" id="UP000054538">
    <property type="component" value="Unassembled WGS sequence"/>
</dbReference>
<dbReference type="HOGENOM" id="CLU_1917735_0_0_1"/>
<dbReference type="EMBL" id="KN830929">
    <property type="protein sequence ID" value="KIK72351.1"/>
    <property type="molecule type" value="Genomic_DNA"/>
</dbReference>
<evidence type="ECO:0000256" key="1">
    <source>
        <dbReference type="SAM" id="MobiDB-lite"/>
    </source>
</evidence>
<evidence type="ECO:0000313" key="2">
    <source>
        <dbReference type="EMBL" id="KIK72351.1"/>
    </source>
</evidence>
<feature type="compositionally biased region" description="Basic and acidic residues" evidence="1">
    <location>
        <begin position="15"/>
        <end position="31"/>
    </location>
</feature>
<reference evidence="3" key="2">
    <citation type="submission" date="2015-01" db="EMBL/GenBank/DDBJ databases">
        <title>Evolutionary Origins and Diversification of the Mycorrhizal Mutualists.</title>
        <authorList>
            <consortium name="DOE Joint Genome Institute"/>
            <consortium name="Mycorrhizal Genomics Consortium"/>
            <person name="Kohler A."/>
            <person name="Kuo A."/>
            <person name="Nagy L.G."/>
            <person name="Floudas D."/>
            <person name="Copeland A."/>
            <person name="Barry K.W."/>
            <person name="Cichocki N."/>
            <person name="Veneault-Fourrey C."/>
            <person name="LaButti K."/>
            <person name="Lindquist E.A."/>
            <person name="Lipzen A."/>
            <person name="Lundell T."/>
            <person name="Morin E."/>
            <person name="Murat C."/>
            <person name="Riley R."/>
            <person name="Ohm R."/>
            <person name="Sun H."/>
            <person name="Tunlid A."/>
            <person name="Henrissat B."/>
            <person name="Grigoriev I.V."/>
            <person name="Hibbett D.S."/>
            <person name="Martin F."/>
        </authorList>
    </citation>
    <scope>NUCLEOTIDE SEQUENCE [LARGE SCALE GENOMIC DNA]</scope>
    <source>
        <strain evidence="3">Ve08.2h10</strain>
    </source>
</reference>
<dbReference type="InParanoid" id="A0A0D0CNN0"/>
<feature type="region of interest" description="Disordered" evidence="1">
    <location>
        <begin position="1"/>
        <end position="31"/>
    </location>
</feature>
<organism evidence="2 3">
    <name type="scientific">Paxillus rubicundulus Ve08.2h10</name>
    <dbReference type="NCBI Taxonomy" id="930991"/>
    <lineage>
        <taxon>Eukaryota</taxon>
        <taxon>Fungi</taxon>
        <taxon>Dikarya</taxon>
        <taxon>Basidiomycota</taxon>
        <taxon>Agaricomycotina</taxon>
        <taxon>Agaricomycetes</taxon>
        <taxon>Agaricomycetidae</taxon>
        <taxon>Boletales</taxon>
        <taxon>Paxilineae</taxon>
        <taxon>Paxillaceae</taxon>
        <taxon>Paxillus</taxon>
    </lineage>
</organism>
<name>A0A0D0CNN0_9AGAM</name>
<protein>
    <submittedName>
        <fullName evidence="2">Uncharacterized protein</fullName>
    </submittedName>
</protein>
<dbReference type="AlphaFoldDB" id="A0A0D0CNN0"/>
<evidence type="ECO:0000313" key="3">
    <source>
        <dbReference type="Proteomes" id="UP000054538"/>
    </source>
</evidence>
<reference evidence="2 3" key="1">
    <citation type="submission" date="2014-04" db="EMBL/GenBank/DDBJ databases">
        <authorList>
            <consortium name="DOE Joint Genome Institute"/>
            <person name="Kuo A."/>
            <person name="Kohler A."/>
            <person name="Jargeat P."/>
            <person name="Nagy L.G."/>
            <person name="Floudas D."/>
            <person name="Copeland A."/>
            <person name="Barry K.W."/>
            <person name="Cichocki N."/>
            <person name="Veneault-Fourrey C."/>
            <person name="LaButti K."/>
            <person name="Lindquist E.A."/>
            <person name="Lipzen A."/>
            <person name="Lundell T."/>
            <person name="Morin E."/>
            <person name="Murat C."/>
            <person name="Sun H."/>
            <person name="Tunlid A."/>
            <person name="Henrissat B."/>
            <person name="Grigoriev I.V."/>
            <person name="Hibbett D.S."/>
            <person name="Martin F."/>
            <person name="Nordberg H.P."/>
            <person name="Cantor M.N."/>
            <person name="Hua S.X."/>
        </authorList>
    </citation>
    <scope>NUCLEOTIDE SEQUENCE [LARGE SCALE GENOMIC DNA]</scope>
    <source>
        <strain evidence="2 3">Ve08.2h10</strain>
    </source>
</reference>
<accession>A0A0D0CNN0</accession>
<keyword evidence="3" id="KW-1185">Reference proteome</keyword>
<sequence>MLRRRQKCGGTEGGEAEKRRSGEAEERSAEKADLVRTVLDAEGDSITVNAAVEKLAQVAITCTGLKIRIPARQPAPQLVAIKDEVSKSISKLKGHNRIFGEPLTLNQFLEPSDEKRLVGTQSSLRVQKEMKQ</sequence>